<dbReference type="CDD" id="cd16936">
    <property type="entry name" value="HATPase_RsbW-like"/>
    <property type="match status" value="1"/>
</dbReference>
<name>A0ABP9GUJ2_9ACTN</name>
<feature type="domain" description="Histidine kinase/HSP90-like ATPase" evidence="3">
    <location>
        <begin position="129"/>
        <end position="223"/>
    </location>
</feature>
<evidence type="ECO:0000313" key="4">
    <source>
        <dbReference type="EMBL" id="GAA4953510.1"/>
    </source>
</evidence>
<dbReference type="InterPro" id="IPR003594">
    <property type="entry name" value="HATPase_dom"/>
</dbReference>
<dbReference type="InterPro" id="IPR036890">
    <property type="entry name" value="HATPase_C_sf"/>
</dbReference>
<evidence type="ECO:0000256" key="1">
    <source>
        <dbReference type="ARBA" id="ARBA00022527"/>
    </source>
</evidence>
<evidence type="ECO:0000259" key="3">
    <source>
        <dbReference type="SMART" id="SM00387"/>
    </source>
</evidence>
<dbReference type="InterPro" id="IPR050267">
    <property type="entry name" value="Anti-sigma-factor_SerPK"/>
</dbReference>
<dbReference type="SMART" id="SM00387">
    <property type="entry name" value="HATPase_c"/>
    <property type="match status" value="1"/>
</dbReference>
<feature type="region of interest" description="Disordered" evidence="2">
    <location>
        <begin position="1"/>
        <end position="90"/>
    </location>
</feature>
<dbReference type="PANTHER" id="PTHR35526">
    <property type="entry name" value="ANTI-SIGMA-F FACTOR RSBW-RELATED"/>
    <property type="match status" value="1"/>
</dbReference>
<accession>A0ABP9GUJ2</accession>
<dbReference type="SUPFAM" id="SSF55874">
    <property type="entry name" value="ATPase domain of HSP90 chaperone/DNA topoisomerase II/histidine kinase"/>
    <property type="match status" value="1"/>
</dbReference>
<feature type="compositionally biased region" description="Basic and acidic residues" evidence="2">
    <location>
        <begin position="38"/>
        <end position="48"/>
    </location>
</feature>
<keyword evidence="1" id="KW-0808">Transferase</keyword>
<gene>
    <name evidence="4" type="ORF">GCM10023205_13590</name>
</gene>
<keyword evidence="1" id="KW-0723">Serine/threonine-protein kinase</keyword>
<dbReference type="Pfam" id="PF13581">
    <property type="entry name" value="HATPase_c_2"/>
    <property type="match status" value="1"/>
</dbReference>
<reference evidence="5" key="1">
    <citation type="journal article" date="2019" name="Int. J. Syst. Evol. Microbiol.">
        <title>The Global Catalogue of Microorganisms (GCM) 10K type strain sequencing project: providing services to taxonomists for standard genome sequencing and annotation.</title>
        <authorList>
            <consortium name="The Broad Institute Genomics Platform"/>
            <consortium name="The Broad Institute Genome Sequencing Center for Infectious Disease"/>
            <person name="Wu L."/>
            <person name="Ma J."/>
        </authorList>
    </citation>
    <scope>NUCLEOTIDE SEQUENCE [LARGE SCALE GENOMIC DNA]</scope>
    <source>
        <strain evidence="5">JCM 17986</strain>
    </source>
</reference>
<dbReference type="EMBL" id="BAABHS010000004">
    <property type="protein sequence ID" value="GAA4953510.1"/>
    <property type="molecule type" value="Genomic_DNA"/>
</dbReference>
<keyword evidence="5" id="KW-1185">Reference proteome</keyword>
<comment type="caution">
    <text evidence="4">The sequence shown here is derived from an EMBL/GenBank/DDBJ whole genome shotgun (WGS) entry which is preliminary data.</text>
</comment>
<dbReference type="Gene3D" id="3.30.565.10">
    <property type="entry name" value="Histidine kinase-like ATPase, C-terminal domain"/>
    <property type="match status" value="1"/>
</dbReference>
<keyword evidence="1" id="KW-0418">Kinase</keyword>
<sequence length="224" mass="22938">MGETAPLRQHGESRSASPVSPATPTSPIHGPVPVPAHHRVDLPTDPHTETPNGAAGPAAHIPVQQQPGLAAATAATPPPPTSGVGGGIVPGGRTSPDVVLRLHLPASVDAVPRARHALRGCVRGSVGADPLDTLELLVSELVTNAVLHSPHSGTVTLELRRADRALRIAVTDAGPVLPRPRTPVSAAEEHGRGLFLVETLAEAWGSRVVPGGKEVWCDVAVAPL</sequence>
<organism evidence="4 5">
    <name type="scientific">Yinghuangia aomiensis</name>
    <dbReference type="NCBI Taxonomy" id="676205"/>
    <lineage>
        <taxon>Bacteria</taxon>
        <taxon>Bacillati</taxon>
        <taxon>Actinomycetota</taxon>
        <taxon>Actinomycetes</taxon>
        <taxon>Kitasatosporales</taxon>
        <taxon>Streptomycetaceae</taxon>
        <taxon>Yinghuangia</taxon>
    </lineage>
</organism>
<dbReference type="RefSeq" id="WP_345674374.1">
    <property type="nucleotide sequence ID" value="NZ_BAABHS010000004.1"/>
</dbReference>
<dbReference type="PANTHER" id="PTHR35526:SF3">
    <property type="entry name" value="ANTI-SIGMA-F FACTOR RSBW"/>
    <property type="match status" value="1"/>
</dbReference>
<dbReference type="Proteomes" id="UP001500466">
    <property type="component" value="Unassembled WGS sequence"/>
</dbReference>
<evidence type="ECO:0000313" key="5">
    <source>
        <dbReference type="Proteomes" id="UP001500466"/>
    </source>
</evidence>
<evidence type="ECO:0000256" key="2">
    <source>
        <dbReference type="SAM" id="MobiDB-lite"/>
    </source>
</evidence>
<protein>
    <recommendedName>
        <fullName evidence="3">Histidine kinase/HSP90-like ATPase domain-containing protein</fullName>
    </recommendedName>
</protein>
<proteinExistence type="predicted"/>
<feature type="compositionally biased region" description="Low complexity" evidence="2">
    <location>
        <begin position="15"/>
        <end position="27"/>
    </location>
</feature>